<evidence type="ECO:0000313" key="1">
    <source>
        <dbReference type="EMBL" id="OKS86689.1"/>
    </source>
</evidence>
<dbReference type="EMBL" id="MPPL01000001">
    <property type="protein sequence ID" value="OKS86689.1"/>
    <property type="molecule type" value="Genomic_DNA"/>
</dbReference>
<comment type="caution">
    <text evidence="1">The sequence shown here is derived from an EMBL/GenBank/DDBJ whole genome shotgun (WGS) entry which is preliminary data.</text>
</comment>
<dbReference type="STRING" id="1302689.RG47T_2146"/>
<name>A0A1Q5ZY69_9SPHI</name>
<keyword evidence="2" id="KW-1185">Reference proteome</keyword>
<dbReference type="OrthoDB" id="9775794at2"/>
<dbReference type="PANTHER" id="PTHR43459:SF1">
    <property type="entry name" value="EG:BACN32G11.4 PROTEIN"/>
    <property type="match status" value="1"/>
</dbReference>
<accession>A0A1Q5ZY69</accession>
<organism evidence="1 2">
    <name type="scientific">Mucilaginibacter polytrichastri</name>
    <dbReference type="NCBI Taxonomy" id="1302689"/>
    <lineage>
        <taxon>Bacteria</taxon>
        <taxon>Pseudomonadati</taxon>
        <taxon>Bacteroidota</taxon>
        <taxon>Sphingobacteriia</taxon>
        <taxon>Sphingobacteriales</taxon>
        <taxon>Sphingobacteriaceae</taxon>
        <taxon>Mucilaginibacter</taxon>
    </lineage>
</organism>
<proteinExistence type="predicted"/>
<evidence type="ECO:0000313" key="2">
    <source>
        <dbReference type="Proteomes" id="UP000186720"/>
    </source>
</evidence>
<evidence type="ECO:0008006" key="3">
    <source>
        <dbReference type="Google" id="ProtNLM"/>
    </source>
</evidence>
<dbReference type="Pfam" id="PF00378">
    <property type="entry name" value="ECH_1"/>
    <property type="match status" value="1"/>
</dbReference>
<dbReference type="PANTHER" id="PTHR43459">
    <property type="entry name" value="ENOYL-COA HYDRATASE"/>
    <property type="match status" value="1"/>
</dbReference>
<dbReference type="AlphaFoldDB" id="A0A1Q5ZY69"/>
<dbReference type="InterPro" id="IPR029045">
    <property type="entry name" value="ClpP/crotonase-like_dom_sf"/>
</dbReference>
<dbReference type="RefSeq" id="WP_083627365.1">
    <property type="nucleotide sequence ID" value="NZ_FPAM01000004.1"/>
</dbReference>
<reference evidence="1 2" key="1">
    <citation type="submission" date="2016-11" db="EMBL/GenBank/DDBJ databases">
        <title>Whole Genome Sequencing of Mucilaginibacter polytrichastri RG4-7(T) isolated from the moss sample.</title>
        <authorList>
            <person name="Li Y."/>
        </authorList>
    </citation>
    <scope>NUCLEOTIDE SEQUENCE [LARGE SCALE GENOMIC DNA]</scope>
    <source>
        <strain evidence="1 2">RG4-7</strain>
    </source>
</reference>
<dbReference type="Proteomes" id="UP000186720">
    <property type="component" value="Unassembled WGS sequence"/>
</dbReference>
<dbReference type="Gene3D" id="3.90.226.10">
    <property type="entry name" value="2-enoyl-CoA Hydratase, Chain A, domain 1"/>
    <property type="match status" value="1"/>
</dbReference>
<dbReference type="InterPro" id="IPR001753">
    <property type="entry name" value="Enoyl-CoA_hydra/iso"/>
</dbReference>
<dbReference type="GO" id="GO:0003824">
    <property type="term" value="F:catalytic activity"/>
    <property type="evidence" value="ECO:0007669"/>
    <property type="project" value="UniProtKB-ARBA"/>
</dbReference>
<dbReference type="SUPFAM" id="SSF52096">
    <property type="entry name" value="ClpP/crotonase"/>
    <property type="match status" value="1"/>
</dbReference>
<dbReference type="CDD" id="cd06558">
    <property type="entry name" value="crotonase-like"/>
    <property type="match status" value="1"/>
</dbReference>
<sequence length="281" mass="30722">MSTDPKAIFNENLIESSVVTLIKKAEGYFVAAINNPPLNLLNPEVFAGLILVKEFATDNPEVKVLVFESAVKNFFMAHIDTSRLQEVPEIPGARNIIKELPLFSHWLTTSPVITIGKIRGRARGVGSELLCAMDMRFASREDSRLCQLEVGFGLLPGGGGIEWLPRHTGRGRALEIILSADDFDAETAELYGWINRAVTDEDLDDFVDELATRIGKFSGAALAAAKALVIKHSGIPTLEELGESFQGFLKLASGPDAVEALKKVRSLGWGTPETEWNLPNY</sequence>
<protein>
    <recommendedName>
        <fullName evidence="3">Enoyl-CoA hydratase</fullName>
    </recommendedName>
</protein>
<gene>
    <name evidence="1" type="ORF">RG47T_2146</name>
</gene>